<feature type="transmembrane region" description="Helical" evidence="5">
    <location>
        <begin position="740"/>
        <end position="763"/>
    </location>
</feature>
<feature type="transmembrane region" description="Helical" evidence="5">
    <location>
        <begin position="626"/>
        <end position="647"/>
    </location>
</feature>
<dbReference type="Gene3D" id="3.40.1710.10">
    <property type="entry name" value="abc type-2 transporter like domain"/>
    <property type="match status" value="1"/>
</dbReference>
<keyword evidence="3 5" id="KW-1133">Transmembrane helix</keyword>
<dbReference type="InterPro" id="IPR023908">
    <property type="entry name" value="xxxLxxG_rpt"/>
</dbReference>
<dbReference type="NCBIfam" id="TIGR03061">
    <property type="entry name" value="pip_yhgE_Nterm"/>
    <property type="match status" value="1"/>
</dbReference>
<dbReference type="InterPro" id="IPR013525">
    <property type="entry name" value="ABC2_TM"/>
</dbReference>
<feature type="transmembrane region" description="Helical" evidence="5">
    <location>
        <begin position="585"/>
        <end position="605"/>
    </location>
</feature>
<reference evidence="8" key="1">
    <citation type="journal article" date="2019" name="Int. J. Syst. Evol. Microbiol.">
        <title>The Global Catalogue of Microorganisms (GCM) 10K type strain sequencing project: providing services to taxonomists for standard genome sequencing and annotation.</title>
        <authorList>
            <consortium name="The Broad Institute Genomics Platform"/>
            <consortium name="The Broad Institute Genome Sequencing Center for Infectious Disease"/>
            <person name="Wu L."/>
            <person name="Ma J."/>
        </authorList>
    </citation>
    <scope>NUCLEOTIDE SEQUENCE [LARGE SCALE GENOMIC DNA]</scope>
    <source>
        <strain evidence="8">CGMCC 1.12859</strain>
    </source>
</reference>
<dbReference type="NCBIfam" id="TIGR03057">
    <property type="entry name" value="xxxLxxG_by_4"/>
    <property type="match status" value="1"/>
</dbReference>
<feature type="transmembrane region" description="Helical" evidence="5">
    <location>
        <begin position="21"/>
        <end position="43"/>
    </location>
</feature>
<dbReference type="PANTHER" id="PTHR43077:SF5">
    <property type="entry name" value="PHAGE INFECTION PROTEIN"/>
    <property type="match status" value="1"/>
</dbReference>
<accession>A0ABW2FR30</accession>
<dbReference type="NCBIfam" id="TIGR03062">
    <property type="entry name" value="pip_yhgE_Cterm"/>
    <property type="match status" value="1"/>
</dbReference>
<proteinExistence type="predicted"/>
<comment type="caution">
    <text evidence="7">The sequence shown here is derived from an EMBL/GenBank/DDBJ whole genome shotgun (WGS) entry which is preliminary data.</text>
</comment>
<gene>
    <name evidence="7" type="ORF">ACFQMG_04130</name>
</gene>
<keyword evidence="2 5" id="KW-0812">Transmembrane</keyword>
<dbReference type="Pfam" id="PF12698">
    <property type="entry name" value="ABC2_membrane_3"/>
    <property type="match status" value="2"/>
</dbReference>
<name>A0ABW2FR30_9ACTN</name>
<evidence type="ECO:0000259" key="6">
    <source>
        <dbReference type="Pfam" id="PF12698"/>
    </source>
</evidence>
<dbReference type="InterPro" id="IPR017501">
    <property type="entry name" value="Phage_infect_YhgE_C"/>
</dbReference>
<feature type="domain" description="ABC-2 type transporter transmembrane" evidence="6">
    <location>
        <begin position="26"/>
        <end position="163"/>
    </location>
</feature>
<evidence type="ECO:0000256" key="2">
    <source>
        <dbReference type="ARBA" id="ARBA00022692"/>
    </source>
</evidence>
<dbReference type="PANTHER" id="PTHR43077">
    <property type="entry name" value="TRANSPORT PERMEASE YVFS-RELATED"/>
    <property type="match status" value="1"/>
</dbReference>
<sequence length="780" mass="81177">MRAFSLARFEIGRFSRSRLPRAAMVALLLLPLLYGALYLWSFWDPYGRLDRLPVALVNEDRAVTVQGSRVDAGHDLAEKLRQSHTFGWQPTTAADAAKGLASGRYYLTLTIPADFSRDIAGSDADHPAPGTLQVRTNDSNNYIVGSISRTVFSEVRAAASAKASAAFYDRIFVGFADLHDRTAQAAQGAAQLDAGADRARTGSAALADGSRKARDVAGRLADGTAAAKSGADRLDGGTADAAAGAARLADGLDTAKQGSGDLGAGLALIDDNMAKLSAGARQVADGTRQLTDQVDPLAQDLSPLLHRYADQIQAAARLTADAAHQVSLGLKDLPARSAQNVADARSLAAQLDQAYARQCPGGAPGPGTTAAQCALDARLADLGHRLVTVAERVDAVVQQAVPALDGWAADAATVEKLARELAVNGLADDFDAKVAAIHRLDDGAHQVADGAARLKQGTADALTGVRTLDSGLGRLDDGARTLSGGLYRLSSGMRSLDDATGRIADGNSRLADGIGDLTDGAEQLDGGLGQLADGSHRLATGLHDGVGRIPDYTDGQRAARAGAMSDPVALARQELHKAPNYGTGFAPYFIPLALWVGAMVTYMLLRPLAPRALAANAPAWRAALAGWLPAAAIGLAQAAALLAVLHWGLGLHTARTAGVIGYLALAVLCFTAVMQWLNARFGPAGRLLALALLMLQLTSAGGTYPVESSPGFFNAIHPYLPMTYVVAGLRRLISGGDLGVVWTGCAVLAAFWAGALALTALCARGRQMWTMTRLHPELSL</sequence>
<evidence type="ECO:0000256" key="5">
    <source>
        <dbReference type="SAM" id="Phobius"/>
    </source>
</evidence>
<dbReference type="Proteomes" id="UP001596435">
    <property type="component" value="Unassembled WGS sequence"/>
</dbReference>
<keyword evidence="8" id="KW-1185">Reference proteome</keyword>
<dbReference type="EMBL" id="JBHTAJ010000006">
    <property type="protein sequence ID" value="MFC7178753.1"/>
    <property type="molecule type" value="Genomic_DNA"/>
</dbReference>
<keyword evidence="4 5" id="KW-0472">Membrane</keyword>
<evidence type="ECO:0000256" key="3">
    <source>
        <dbReference type="ARBA" id="ARBA00022989"/>
    </source>
</evidence>
<organism evidence="7 8">
    <name type="scientific">Kitasatospora paranensis</name>
    <dbReference type="NCBI Taxonomy" id="258053"/>
    <lineage>
        <taxon>Bacteria</taxon>
        <taxon>Bacillati</taxon>
        <taxon>Actinomycetota</taxon>
        <taxon>Actinomycetes</taxon>
        <taxon>Kitasatosporales</taxon>
        <taxon>Streptomycetaceae</taxon>
        <taxon>Kitasatospora</taxon>
    </lineage>
</organism>
<evidence type="ECO:0000313" key="8">
    <source>
        <dbReference type="Proteomes" id="UP001596435"/>
    </source>
</evidence>
<protein>
    <submittedName>
        <fullName evidence="7">YhgE/Pip family protein</fullName>
    </submittedName>
</protein>
<feature type="transmembrane region" description="Helical" evidence="5">
    <location>
        <begin position="659"/>
        <end position="677"/>
    </location>
</feature>
<feature type="domain" description="ABC-2 type transporter transmembrane" evidence="6">
    <location>
        <begin position="577"/>
        <end position="761"/>
    </location>
</feature>
<dbReference type="RefSeq" id="WP_380230456.1">
    <property type="nucleotide sequence ID" value="NZ_JBHTAJ010000006.1"/>
</dbReference>
<dbReference type="InterPro" id="IPR017500">
    <property type="entry name" value="Phage_infect_YhgE_N"/>
</dbReference>
<feature type="transmembrane region" description="Helical" evidence="5">
    <location>
        <begin position="684"/>
        <end position="704"/>
    </location>
</feature>
<comment type="subcellular location">
    <subcellularLocation>
        <location evidence="1">Membrane</location>
        <topology evidence="1">Multi-pass membrane protein</topology>
    </subcellularLocation>
</comment>
<evidence type="ECO:0000313" key="7">
    <source>
        <dbReference type="EMBL" id="MFC7178753.1"/>
    </source>
</evidence>
<evidence type="ECO:0000256" key="4">
    <source>
        <dbReference type="ARBA" id="ARBA00023136"/>
    </source>
</evidence>
<evidence type="ECO:0000256" key="1">
    <source>
        <dbReference type="ARBA" id="ARBA00004141"/>
    </source>
</evidence>
<dbReference type="InterPro" id="IPR051328">
    <property type="entry name" value="T7SS_ABC-Transporter"/>
</dbReference>